<protein>
    <submittedName>
        <fullName evidence="2">Uncharacterized protein</fullName>
    </submittedName>
</protein>
<proteinExistence type="predicted"/>
<dbReference type="AlphaFoldDB" id="A0A915BLT1"/>
<dbReference type="Proteomes" id="UP000887569">
    <property type="component" value="Unplaced"/>
</dbReference>
<keyword evidence="1" id="KW-1185">Reference proteome</keyword>
<accession>A0A915BLT1</accession>
<organism evidence="1 2">
    <name type="scientific">Parascaris univalens</name>
    <name type="common">Nematode worm</name>
    <dbReference type="NCBI Taxonomy" id="6257"/>
    <lineage>
        <taxon>Eukaryota</taxon>
        <taxon>Metazoa</taxon>
        <taxon>Ecdysozoa</taxon>
        <taxon>Nematoda</taxon>
        <taxon>Chromadorea</taxon>
        <taxon>Rhabditida</taxon>
        <taxon>Spirurina</taxon>
        <taxon>Ascaridomorpha</taxon>
        <taxon>Ascaridoidea</taxon>
        <taxon>Ascarididae</taxon>
        <taxon>Parascaris</taxon>
    </lineage>
</organism>
<sequence>MLPEGLPESNSNSFAQKLSQSFQILLRWTDTRKKRVNFATLKSSMAYRNSHRFRCDISALSKNISTGDYPTNNL</sequence>
<name>A0A915BLT1_PARUN</name>
<evidence type="ECO:0000313" key="1">
    <source>
        <dbReference type="Proteomes" id="UP000887569"/>
    </source>
</evidence>
<evidence type="ECO:0000313" key="2">
    <source>
        <dbReference type="WBParaSite" id="PgR046_g045_t02"/>
    </source>
</evidence>
<reference evidence="2" key="1">
    <citation type="submission" date="2022-11" db="UniProtKB">
        <authorList>
            <consortium name="WormBaseParasite"/>
        </authorList>
    </citation>
    <scope>IDENTIFICATION</scope>
</reference>
<dbReference type="WBParaSite" id="PgR046_g045_t02">
    <property type="protein sequence ID" value="PgR046_g045_t02"/>
    <property type="gene ID" value="PgR046_g045"/>
</dbReference>